<gene>
    <name evidence="1" type="ordered locus">Tpen_0672</name>
</gene>
<dbReference type="RefSeq" id="WP_011752339.1">
    <property type="nucleotide sequence ID" value="NC_008698.1"/>
</dbReference>
<keyword evidence="2" id="KW-1185">Reference proteome</keyword>
<dbReference type="GeneID" id="4601038"/>
<dbReference type="EnsemblBacteria" id="ABL78074">
    <property type="protein sequence ID" value="ABL78074"/>
    <property type="gene ID" value="Tpen_0672"/>
</dbReference>
<dbReference type="EMBL" id="CP000505">
    <property type="protein sequence ID" value="ABL78074.1"/>
    <property type="molecule type" value="Genomic_DNA"/>
</dbReference>
<dbReference type="Proteomes" id="UP000000641">
    <property type="component" value="Chromosome"/>
</dbReference>
<dbReference type="OrthoDB" id="386825at2157"/>
<dbReference type="KEGG" id="tpe:Tpen_0672"/>
<protein>
    <submittedName>
        <fullName evidence="1">Uncharacterized protein</fullName>
    </submittedName>
</protein>
<dbReference type="STRING" id="368408.Tpen_0672"/>
<evidence type="ECO:0000313" key="2">
    <source>
        <dbReference type="Proteomes" id="UP000000641"/>
    </source>
</evidence>
<evidence type="ECO:0000313" key="1">
    <source>
        <dbReference type="EMBL" id="ABL78074.1"/>
    </source>
</evidence>
<sequence>MKSRVGAFLLVLAVTAQSVTVAAPGPAAIQLAIGFVRAPSDSWPLWSRTIFTPYLLFVPSSAYVDNVVVGMGSNYDYFLAGNDSVSFNVQYDGAVKLRGSLSFVANITVSYGGRNVTVTLPSSGSAKLNLPPGELVTILAPSVVNARYSFQYTDVGISVKISGARKVFVTTLRPFIGVYNFSMRYVAGVYCSSYPVEILACRTTDYASCKALYRGEIKPQGWWYGYILQPVQLLNFSLNNEYLGLSITFCSPEKNYVPIPAWISSYVNLPLFFSHWLLPNGTRVYSTRLVLRANGAVSLRAVYRPLPAILAVKADRDVAPALKGSLSLQLPGATAAPAEALLGSALITDPRLEGWGVEWGYPDAYPRQPPWHYADEYTAVRRGVVYAFSTISYRLYAEESLRRYYRWSALDYRFSIDPNYYRGGVLYDSRYPFVLLGEAIGSPPASNGKINVSVTGIRVDAGFLGYFVSGTLEVYRVPLKESLRSLGVPLFNGSLSAALGTLNALLRNGTLGEEDLVAVYRADRADTPIVVANARLAAEKLVELTSVYEIWPGTRVSVYRVNLSRAELVYKESLRNLGIHRDGDVGRPAVISNVGEGRLWVILRVRLYGYPEMAFFSASFSVSVSNFTDYKFRGWKVYRATFEPRPDWIDSWGFRPTTLLFETANPLEGLVSPGEVVLAVAEYGALTRATSNILKVPVGVDLAPFDSAGFTGLAKGLYSFYTNATVYGLSSEGVLVKLEDARGTLRVNEDYAKARKVKPRDTESVSRLPLLVLPNGTAVRVFSIEASRKPSINVLELNSTVYLFEVVEPSLSISRIEYNETHVKIAFQVEPPWSGMRVSAFLGGRLVAEVPASLGSISLPYEAFQEELSAENLTLLLTWGGSLSAGHKAVSLAVLRAIPHVRFTVINGSWKAFWVSTYTVDKGGVVKKLEEALLERGLRPVGGRLYLEVAGCGSKFPALWRAFLEPGHSVAVPAYDTTRYCLYVYFIPEGNTGVVVAPWEERL</sequence>
<reference evidence="2" key="1">
    <citation type="journal article" date="2008" name="J. Bacteriol.">
        <title>Genome sequence of Thermofilum pendens reveals an exceptional loss of biosynthetic pathways without genome reduction.</title>
        <authorList>
            <person name="Anderson I."/>
            <person name="Rodriguez J."/>
            <person name="Susanti D."/>
            <person name="Porat I."/>
            <person name="Reich C."/>
            <person name="Ulrich L.E."/>
            <person name="Elkins J.G."/>
            <person name="Mavromatis K."/>
            <person name="Lykidis A."/>
            <person name="Kim E."/>
            <person name="Thompson L.S."/>
            <person name="Nolan M."/>
            <person name="Land M."/>
            <person name="Copeland A."/>
            <person name="Lapidus A."/>
            <person name="Lucas S."/>
            <person name="Detter C."/>
            <person name="Zhulin I.B."/>
            <person name="Olsen G.J."/>
            <person name="Whitman W."/>
            <person name="Mukhopadhyay B."/>
            <person name="Bristow J."/>
            <person name="Kyrpides N."/>
        </authorList>
    </citation>
    <scope>NUCLEOTIDE SEQUENCE [LARGE SCALE GENOMIC DNA]</scope>
    <source>
        <strain evidence="2">DSM 2475 / Hrk 5</strain>
    </source>
</reference>
<accession>A1RXZ4</accession>
<organism evidence="1 2">
    <name type="scientific">Thermofilum pendens (strain DSM 2475 / Hrk 5)</name>
    <dbReference type="NCBI Taxonomy" id="368408"/>
    <lineage>
        <taxon>Archaea</taxon>
        <taxon>Thermoproteota</taxon>
        <taxon>Thermoprotei</taxon>
        <taxon>Thermofilales</taxon>
        <taxon>Thermofilaceae</taxon>
        <taxon>Thermofilum</taxon>
    </lineage>
</organism>
<dbReference type="AlphaFoldDB" id="A1RXZ4"/>
<dbReference type="HOGENOM" id="CLU_299106_0_0_2"/>
<proteinExistence type="predicted"/>
<name>A1RXZ4_THEPD</name>